<dbReference type="InterPro" id="IPR005616">
    <property type="entry name" value="CcmH/CycL/Ccl2/NrfF_N"/>
</dbReference>
<dbReference type="OrthoDB" id="9804975at2"/>
<evidence type="ECO:0000313" key="10">
    <source>
        <dbReference type="Proteomes" id="UP000318590"/>
    </source>
</evidence>
<dbReference type="InterPro" id="IPR038297">
    <property type="entry name" value="CcmH/CycL/NrfF/Ccl2_sf"/>
</dbReference>
<dbReference type="Gene3D" id="1.10.8.640">
    <property type="entry name" value="Cytochrome C biogenesis protein"/>
    <property type="match status" value="1"/>
</dbReference>
<keyword evidence="3 7" id="KW-0479">Metal-binding</keyword>
<evidence type="ECO:0000259" key="8">
    <source>
        <dbReference type="Pfam" id="PF03918"/>
    </source>
</evidence>
<dbReference type="Pfam" id="PF03918">
    <property type="entry name" value="CcmH"/>
    <property type="match status" value="1"/>
</dbReference>
<proteinExistence type="inferred from homology"/>
<protein>
    <recommendedName>
        <fullName evidence="7">Cytochrome c-type biogenesis protein</fullName>
    </recommendedName>
</protein>
<dbReference type="GO" id="GO:0046872">
    <property type="term" value="F:metal ion binding"/>
    <property type="evidence" value="ECO:0007669"/>
    <property type="project" value="UniProtKB-KW"/>
</dbReference>
<dbReference type="EMBL" id="VFSV01000003">
    <property type="protein sequence ID" value="TRD22982.1"/>
    <property type="molecule type" value="Genomic_DNA"/>
</dbReference>
<organism evidence="9 10">
    <name type="scientific">Palleronia caenipelagi</name>
    <dbReference type="NCBI Taxonomy" id="2489174"/>
    <lineage>
        <taxon>Bacteria</taxon>
        <taxon>Pseudomonadati</taxon>
        <taxon>Pseudomonadota</taxon>
        <taxon>Alphaproteobacteria</taxon>
        <taxon>Rhodobacterales</taxon>
        <taxon>Roseobacteraceae</taxon>
        <taxon>Palleronia</taxon>
    </lineage>
</organism>
<feature type="domain" description="CcmH/CycL/Ccl2/NrfF N-terminal" evidence="8">
    <location>
        <begin position="6"/>
        <end position="146"/>
    </location>
</feature>
<keyword evidence="6 7" id="KW-0408">Iron</keyword>
<evidence type="ECO:0000256" key="2">
    <source>
        <dbReference type="ARBA" id="ARBA00022617"/>
    </source>
</evidence>
<sequence>MKRFILILTLLAAPVWAVQPDEMLDDPELEARARDLSAGLRCLVCRNESIDESNADLARDLRLAVRERLVAGDSDDEVISYLVDRYGEYVLLKPRTDGSNLILWLAGPLMLLAGLGIGAATLRRRSTAPAPEALSAEEEARLQDLLKSDRGV</sequence>
<evidence type="ECO:0000256" key="1">
    <source>
        <dbReference type="ARBA" id="ARBA00010342"/>
    </source>
</evidence>
<accession>A0A547Q9C3</accession>
<evidence type="ECO:0000256" key="6">
    <source>
        <dbReference type="ARBA" id="ARBA00023004"/>
    </source>
</evidence>
<feature type="signal peptide" evidence="7">
    <location>
        <begin position="1"/>
        <end position="17"/>
    </location>
</feature>
<evidence type="ECO:0000256" key="5">
    <source>
        <dbReference type="ARBA" id="ARBA00022748"/>
    </source>
</evidence>
<gene>
    <name evidence="9" type="ORF">FEV53_02115</name>
</gene>
<comment type="function">
    <text evidence="7">Possible subunit of a heme lyase.</text>
</comment>
<dbReference type="PANTHER" id="PTHR47870:SF1">
    <property type="entry name" value="CYTOCHROME C-TYPE BIOGENESIS PROTEIN CCMH"/>
    <property type="match status" value="1"/>
</dbReference>
<dbReference type="GO" id="GO:0005886">
    <property type="term" value="C:plasma membrane"/>
    <property type="evidence" value="ECO:0007669"/>
    <property type="project" value="TreeGrafter"/>
</dbReference>
<dbReference type="PANTHER" id="PTHR47870">
    <property type="entry name" value="CYTOCHROME C-TYPE BIOGENESIS PROTEIN CCMH"/>
    <property type="match status" value="1"/>
</dbReference>
<keyword evidence="7" id="KW-1133">Transmembrane helix</keyword>
<evidence type="ECO:0000313" key="9">
    <source>
        <dbReference type="EMBL" id="TRD22982.1"/>
    </source>
</evidence>
<keyword evidence="7" id="KW-0812">Transmembrane</keyword>
<keyword evidence="5" id="KW-0201">Cytochrome c-type biogenesis</keyword>
<feature type="transmembrane region" description="Helical" evidence="7">
    <location>
        <begin position="101"/>
        <end position="122"/>
    </location>
</feature>
<reference evidence="9 10" key="1">
    <citation type="submission" date="2019-06" db="EMBL/GenBank/DDBJ databases">
        <title>Paenimaribius caenipelagi gen. nov., sp. nov., isolated from a tidal flat.</title>
        <authorList>
            <person name="Yoon J.-H."/>
        </authorList>
    </citation>
    <scope>NUCLEOTIDE SEQUENCE [LARGE SCALE GENOMIC DNA]</scope>
    <source>
        <strain evidence="9 10">JBTF-M29</strain>
    </source>
</reference>
<keyword evidence="2 7" id="KW-0349">Heme</keyword>
<dbReference type="RefSeq" id="WP_142833172.1">
    <property type="nucleotide sequence ID" value="NZ_VFSV01000003.1"/>
</dbReference>
<keyword evidence="7" id="KW-0472">Membrane</keyword>
<dbReference type="GO" id="GO:0017004">
    <property type="term" value="P:cytochrome complex assembly"/>
    <property type="evidence" value="ECO:0007669"/>
    <property type="project" value="UniProtKB-KW"/>
</dbReference>
<feature type="chain" id="PRO_5022261359" description="Cytochrome c-type biogenesis protein" evidence="7">
    <location>
        <begin position="18"/>
        <end position="152"/>
    </location>
</feature>
<dbReference type="CDD" id="cd16378">
    <property type="entry name" value="CcmH_N"/>
    <property type="match status" value="1"/>
</dbReference>
<name>A0A547Q9C3_9RHOB</name>
<comment type="caution">
    <text evidence="9">The sequence shown here is derived from an EMBL/GenBank/DDBJ whole genome shotgun (WGS) entry which is preliminary data.</text>
</comment>
<dbReference type="InterPro" id="IPR051263">
    <property type="entry name" value="C-type_cytochrome_biogenesis"/>
</dbReference>
<keyword evidence="10" id="KW-1185">Reference proteome</keyword>
<evidence type="ECO:0000256" key="4">
    <source>
        <dbReference type="ARBA" id="ARBA00022729"/>
    </source>
</evidence>
<dbReference type="AlphaFoldDB" id="A0A547Q9C3"/>
<dbReference type="Proteomes" id="UP000318590">
    <property type="component" value="Unassembled WGS sequence"/>
</dbReference>
<keyword evidence="4 7" id="KW-0732">Signal</keyword>
<evidence type="ECO:0000256" key="7">
    <source>
        <dbReference type="RuleBase" id="RU364112"/>
    </source>
</evidence>
<comment type="similarity">
    <text evidence="1 7">Belongs to the CcmH/CycL/Ccl2/NrfF family.</text>
</comment>
<evidence type="ECO:0000256" key="3">
    <source>
        <dbReference type="ARBA" id="ARBA00022723"/>
    </source>
</evidence>